<dbReference type="Pfam" id="PF00383">
    <property type="entry name" value="dCMP_cyt_deam_1"/>
    <property type="match status" value="1"/>
</dbReference>
<name>A0ABP7WWE1_9SPHI</name>
<proteinExistence type="predicted"/>
<dbReference type="PROSITE" id="PS51747">
    <property type="entry name" value="CYT_DCMP_DEAMINASES_2"/>
    <property type="match status" value="1"/>
</dbReference>
<accession>A0ABP7WWE1</accession>
<dbReference type="Gene3D" id="3.40.140.10">
    <property type="entry name" value="Cytidine Deaminase, domain 2"/>
    <property type="match status" value="1"/>
</dbReference>
<dbReference type="SUPFAM" id="SSF53927">
    <property type="entry name" value="Cytidine deaminase-like"/>
    <property type="match status" value="1"/>
</dbReference>
<organism evidence="4 5">
    <name type="scientific">Mucilaginibacter panaciglaebae</name>
    <dbReference type="NCBI Taxonomy" id="502331"/>
    <lineage>
        <taxon>Bacteria</taxon>
        <taxon>Pseudomonadati</taxon>
        <taxon>Bacteroidota</taxon>
        <taxon>Sphingobacteriia</taxon>
        <taxon>Sphingobacteriales</taxon>
        <taxon>Sphingobacteriaceae</taxon>
        <taxon>Mucilaginibacter</taxon>
    </lineage>
</organism>
<evidence type="ECO:0000259" key="3">
    <source>
        <dbReference type="PROSITE" id="PS51747"/>
    </source>
</evidence>
<gene>
    <name evidence="4" type="ORF">GCM10022392_20580</name>
</gene>
<dbReference type="EMBL" id="BAABCV010000006">
    <property type="protein sequence ID" value="GAA4097013.1"/>
    <property type="molecule type" value="Genomic_DNA"/>
</dbReference>
<dbReference type="PANTHER" id="PTHR11079">
    <property type="entry name" value="CYTOSINE DEAMINASE FAMILY MEMBER"/>
    <property type="match status" value="1"/>
</dbReference>
<dbReference type="Proteomes" id="UP001500841">
    <property type="component" value="Unassembled WGS sequence"/>
</dbReference>
<evidence type="ECO:0000313" key="5">
    <source>
        <dbReference type="Proteomes" id="UP001500841"/>
    </source>
</evidence>
<dbReference type="PROSITE" id="PS00903">
    <property type="entry name" value="CYT_DCMP_DEAMINASES_1"/>
    <property type="match status" value="1"/>
</dbReference>
<keyword evidence="5" id="KW-1185">Reference proteome</keyword>
<dbReference type="CDD" id="cd01285">
    <property type="entry name" value="nucleoside_deaminase"/>
    <property type="match status" value="1"/>
</dbReference>
<protein>
    <submittedName>
        <fullName evidence="4">Nucleoside deaminase</fullName>
    </submittedName>
</protein>
<sequence>MLKEMNIHEKFMRLAIDLSENSVIQGQGGPFGAVIVKDGEVIAGSANMVVPNNDPTAHAEVSAIRLACQKLNTFNLTGCEIYTSCEPCPMCLGAIYWARIDKIYYANTKADAANIGFDDKFIYDELDLHMEERKLPVVQLMRNEALNAFRLWVQNEKKTEY</sequence>
<dbReference type="InterPro" id="IPR016192">
    <property type="entry name" value="APOBEC/CMP_deaminase_Zn-bd"/>
</dbReference>
<evidence type="ECO:0000313" key="4">
    <source>
        <dbReference type="EMBL" id="GAA4097013.1"/>
    </source>
</evidence>
<evidence type="ECO:0000256" key="2">
    <source>
        <dbReference type="ARBA" id="ARBA00022833"/>
    </source>
</evidence>
<comment type="caution">
    <text evidence="4">The sequence shown here is derived from an EMBL/GenBank/DDBJ whole genome shotgun (WGS) entry which is preliminary data.</text>
</comment>
<feature type="domain" description="CMP/dCMP-type deaminase" evidence="3">
    <location>
        <begin position="6"/>
        <end position="117"/>
    </location>
</feature>
<keyword evidence="1" id="KW-0479">Metal-binding</keyword>
<dbReference type="PANTHER" id="PTHR11079:SF161">
    <property type="entry name" value="CMP_DCMP-TYPE DEAMINASE DOMAIN-CONTAINING PROTEIN"/>
    <property type="match status" value="1"/>
</dbReference>
<dbReference type="InterPro" id="IPR002125">
    <property type="entry name" value="CMP_dCMP_dom"/>
</dbReference>
<dbReference type="InterPro" id="IPR016193">
    <property type="entry name" value="Cytidine_deaminase-like"/>
</dbReference>
<reference evidence="5" key="1">
    <citation type="journal article" date="2019" name="Int. J. Syst. Evol. Microbiol.">
        <title>The Global Catalogue of Microorganisms (GCM) 10K type strain sequencing project: providing services to taxonomists for standard genome sequencing and annotation.</title>
        <authorList>
            <consortium name="The Broad Institute Genomics Platform"/>
            <consortium name="The Broad Institute Genome Sequencing Center for Infectious Disease"/>
            <person name="Wu L."/>
            <person name="Ma J."/>
        </authorList>
    </citation>
    <scope>NUCLEOTIDE SEQUENCE [LARGE SCALE GENOMIC DNA]</scope>
    <source>
        <strain evidence="5">JCM 17085</strain>
    </source>
</reference>
<evidence type="ECO:0000256" key="1">
    <source>
        <dbReference type="ARBA" id="ARBA00022723"/>
    </source>
</evidence>
<keyword evidence="2" id="KW-0862">Zinc</keyword>